<dbReference type="InterPro" id="IPR036188">
    <property type="entry name" value="FAD/NAD-bd_sf"/>
</dbReference>
<evidence type="ECO:0000259" key="7">
    <source>
        <dbReference type="Pfam" id="PF05199"/>
    </source>
</evidence>
<dbReference type="EMBL" id="CACVKT020006442">
    <property type="protein sequence ID" value="CAC5401527.1"/>
    <property type="molecule type" value="Genomic_DNA"/>
</dbReference>
<name>A0A6J8D1M5_MYTCO</name>
<evidence type="ECO:0000313" key="9">
    <source>
        <dbReference type="Proteomes" id="UP000507470"/>
    </source>
</evidence>
<dbReference type="Gene3D" id="3.50.50.60">
    <property type="entry name" value="FAD/NAD(P)-binding domain"/>
    <property type="match status" value="2"/>
</dbReference>
<dbReference type="AlphaFoldDB" id="A0A6J8D1M5"/>
<keyword evidence="3" id="KW-0285">Flavoprotein</keyword>
<dbReference type="OrthoDB" id="269227at2759"/>
<keyword evidence="5" id="KW-0175">Coiled coil</keyword>
<evidence type="ECO:0000259" key="6">
    <source>
        <dbReference type="Pfam" id="PF00732"/>
    </source>
</evidence>
<comment type="cofactor">
    <cofactor evidence="1">
        <name>FAD</name>
        <dbReference type="ChEBI" id="CHEBI:57692"/>
    </cofactor>
</comment>
<dbReference type="InterPro" id="IPR007867">
    <property type="entry name" value="GMC_OxRtase_C"/>
</dbReference>
<dbReference type="Pfam" id="PF05199">
    <property type="entry name" value="GMC_oxred_C"/>
    <property type="match status" value="2"/>
</dbReference>
<dbReference type="Pfam" id="PF00732">
    <property type="entry name" value="GMC_oxred_N"/>
    <property type="match status" value="1"/>
</dbReference>
<keyword evidence="9" id="KW-1185">Reference proteome</keyword>
<dbReference type="Gene3D" id="3.30.560.10">
    <property type="entry name" value="Glucose Oxidase, domain 3"/>
    <property type="match status" value="1"/>
</dbReference>
<keyword evidence="4" id="KW-0274">FAD</keyword>
<dbReference type="Proteomes" id="UP000507470">
    <property type="component" value="Unassembled WGS sequence"/>
</dbReference>
<evidence type="ECO:0000313" key="8">
    <source>
        <dbReference type="EMBL" id="CAC5401527.1"/>
    </source>
</evidence>
<evidence type="ECO:0000256" key="3">
    <source>
        <dbReference type="ARBA" id="ARBA00022630"/>
    </source>
</evidence>
<evidence type="ECO:0008006" key="10">
    <source>
        <dbReference type="Google" id="ProtNLM"/>
    </source>
</evidence>
<feature type="domain" description="Glucose-methanol-choline oxidoreductase C-terminal" evidence="7">
    <location>
        <begin position="674"/>
        <end position="711"/>
    </location>
</feature>
<accession>A0A6J8D1M5</accession>
<gene>
    <name evidence="8" type="ORF">MCOR_35602</name>
</gene>
<comment type="similarity">
    <text evidence="2">Belongs to the GMC oxidoreductase family.</text>
</comment>
<dbReference type="GO" id="GO:0050660">
    <property type="term" value="F:flavin adenine dinucleotide binding"/>
    <property type="evidence" value="ECO:0007669"/>
    <property type="project" value="InterPro"/>
</dbReference>
<reference evidence="8 9" key="1">
    <citation type="submission" date="2020-06" db="EMBL/GenBank/DDBJ databases">
        <authorList>
            <person name="Li R."/>
            <person name="Bekaert M."/>
        </authorList>
    </citation>
    <scope>NUCLEOTIDE SEQUENCE [LARGE SCALE GENOMIC DNA]</scope>
    <source>
        <strain evidence="9">wild</strain>
    </source>
</reference>
<feature type="coiled-coil region" evidence="5">
    <location>
        <begin position="48"/>
        <end position="82"/>
    </location>
</feature>
<sequence>MEALTPVKISNDSEGVTVTSSKITKIKGNESIMSYLKEKCDVEKDIKMAEVNLRKEKLKLERERFEMEREERKQKIENDKQQQFLLMELIKAMIRLPPMFFMALQAVLTNYVTQLGNDRPLYRPLCPSYDYIIVGGGTSGAVLASRLSDGQDSVLLVEAGRSDLENDNVPVPAYAGNIQQTQDDWNYFSVPQQRTGLAMQNRREYWPRGKILGGCSSTGLSSHHRGSVIDYNEWAAEGATGWSYRDVLPYFLKSEDMQIPALVQSPFHSTGGPLTITNGYSTPVQPFFEAAASELQFPRIDCNGPDSIGSCPMQSNIKDGTRCSSVSCFLRRYLDRPNLQVSVHTHGSKVIIRDGRAVGVEVIKNERRLQIFANKEVILSAGIINTPQILMLSGIGPASHLRRFGIPVESDLPVGNNLQDQLTILMHYTIDANITYSSERLSSPASIAEWLVSKTGILSRAGADGTLMARTGPSPNLPLNYPDIWVFGLSYASDKETVENGFKFNFRPDVIRNQVRNADSSGFNLLPLLVRPESKGTIRLSSTNPRAAPLINPNHLATTNDVNTMLRGIRLIQRLVATQSFGEIKPRFLRRDFGGICQQQFDTDEYWRCMLHHFSHHIYHACCTNRMGNRNDPSAVVDPELRYDHNIKLNIVTNVKINTCSCKSTTVEFEIKIVVCLYLRVKGIQNLRVVDASVMRNQIAGDPHAPAIMIAEKAADMIRGVDTVGKWRCHVDRAIPGRISK</sequence>
<dbReference type="SUPFAM" id="SSF51905">
    <property type="entry name" value="FAD/NAD(P)-binding domain"/>
    <property type="match status" value="1"/>
</dbReference>
<dbReference type="PANTHER" id="PTHR11552:SF147">
    <property type="entry name" value="CHOLINE DEHYDROGENASE, MITOCHONDRIAL"/>
    <property type="match status" value="1"/>
</dbReference>
<dbReference type="GO" id="GO:0016614">
    <property type="term" value="F:oxidoreductase activity, acting on CH-OH group of donors"/>
    <property type="evidence" value="ECO:0007669"/>
    <property type="project" value="InterPro"/>
</dbReference>
<organism evidence="8 9">
    <name type="scientific">Mytilus coruscus</name>
    <name type="common">Sea mussel</name>
    <dbReference type="NCBI Taxonomy" id="42192"/>
    <lineage>
        <taxon>Eukaryota</taxon>
        <taxon>Metazoa</taxon>
        <taxon>Spiralia</taxon>
        <taxon>Lophotrochozoa</taxon>
        <taxon>Mollusca</taxon>
        <taxon>Bivalvia</taxon>
        <taxon>Autobranchia</taxon>
        <taxon>Pteriomorphia</taxon>
        <taxon>Mytilida</taxon>
        <taxon>Mytiloidea</taxon>
        <taxon>Mytilidae</taxon>
        <taxon>Mytilinae</taxon>
        <taxon>Mytilus</taxon>
    </lineage>
</organism>
<evidence type="ECO:0000256" key="5">
    <source>
        <dbReference type="SAM" id="Coils"/>
    </source>
</evidence>
<protein>
    <recommendedName>
        <fullName evidence="10">Glucose-methanol-choline oxidoreductase N-terminal domain-containing protein</fullName>
    </recommendedName>
</protein>
<dbReference type="PANTHER" id="PTHR11552">
    <property type="entry name" value="GLUCOSE-METHANOL-CHOLINE GMC OXIDOREDUCTASE"/>
    <property type="match status" value="1"/>
</dbReference>
<proteinExistence type="inferred from homology"/>
<evidence type="ECO:0000256" key="4">
    <source>
        <dbReference type="ARBA" id="ARBA00022827"/>
    </source>
</evidence>
<dbReference type="SUPFAM" id="SSF54373">
    <property type="entry name" value="FAD-linked reductases, C-terminal domain"/>
    <property type="match status" value="1"/>
</dbReference>
<evidence type="ECO:0000256" key="1">
    <source>
        <dbReference type="ARBA" id="ARBA00001974"/>
    </source>
</evidence>
<feature type="domain" description="Glucose-methanol-choline oxidoreductase C-terminal" evidence="7">
    <location>
        <begin position="532"/>
        <end position="642"/>
    </location>
</feature>
<dbReference type="InterPro" id="IPR012132">
    <property type="entry name" value="GMC_OxRdtase"/>
</dbReference>
<evidence type="ECO:0000256" key="2">
    <source>
        <dbReference type="ARBA" id="ARBA00010790"/>
    </source>
</evidence>
<feature type="domain" description="Glucose-methanol-choline oxidoreductase N-terminal" evidence="6">
    <location>
        <begin position="129"/>
        <end position="422"/>
    </location>
</feature>
<dbReference type="InterPro" id="IPR000172">
    <property type="entry name" value="GMC_OxRdtase_N"/>
</dbReference>